<gene>
    <name evidence="2" type="ORF">HJC23_010736</name>
</gene>
<comment type="caution">
    <text evidence="2">The sequence shown here is derived from an EMBL/GenBank/DDBJ whole genome shotgun (WGS) entry which is preliminary data.</text>
</comment>
<dbReference type="AlphaFoldDB" id="A0ABD3PVV2"/>
<sequence length="121" mass="13825">MVERNLDPEAKRRRLENEQKAAFNEDIARVRAAIDMKNSEGSSALSHCGGSSLEDSKTEDGEEQQQQQTTNTVPGNRHRRDSDDDEDGNWLKNFTSHHTRIGEDYQVMDLPLPICNRKELN</sequence>
<organism evidence="2 3">
    <name type="scientific">Cyclotella cryptica</name>
    <dbReference type="NCBI Taxonomy" id="29204"/>
    <lineage>
        <taxon>Eukaryota</taxon>
        <taxon>Sar</taxon>
        <taxon>Stramenopiles</taxon>
        <taxon>Ochrophyta</taxon>
        <taxon>Bacillariophyta</taxon>
        <taxon>Coscinodiscophyceae</taxon>
        <taxon>Thalassiosirophycidae</taxon>
        <taxon>Stephanodiscales</taxon>
        <taxon>Stephanodiscaceae</taxon>
        <taxon>Cyclotella</taxon>
    </lineage>
</organism>
<feature type="region of interest" description="Disordered" evidence="1">
    <location>
        <begin position="38"/>
        <end position="102"/>
    </location>
</feature>
<dbReference type="EMBL" id="JABMIG020000108">
    <property type="protein sequence ID" value="KAL3791876.1"/>
    <property type="molecule type" value="Genomic_DNA"/>
</dbReference>
<proteinExistence type="predicted"/>
<protein>
    <submittedName>
        <fullName evidence="2">Uncharacterized protein</fullName>
    </submittedName>
</protein>
<evidence type="ECO:0000313" key="3">
    <source>
        <dbReference type="Proteomes" id="UP001516023"/>
    </source>
</evidence>
<feature type="compositionally biased region" description="Basic and acidic residues" evidence="1">
    <location>
        <begin position="1"/>
        <end position="19"/>
    </location>
</feature>
<evidence type="ECO:0000313" key="2">
    <source>
        <dbReference type="EMBL" id="KAL3791876.1"/>
    </source>
</evidence>
<dbReference type="Proteomes" id="UP001516023">
    <property type="component" value="Unassembled WGS sequence"/>
</dbReference>
<feature type="region of interest" description="Disordered" evidence="1">
    <location>
        <begin position="1"/>
        <end position="24"/>
    </location>
</feature>
<name>A0ABD3PVV2_9STRA</name>
<accession>A0ABD3PVV2</accession>
<keyword evidence="3" id="KW-1185">Reference proteome</keyword>
<reference evidence="2 3" key="1">
    <citation type="journal article" date="2020" name="G3 (Bethesda)">
        <title>Improved Reference Genome for Cyclotella cryptica CCMP332, a Model for Cell Wall Morphogenesis, Salinity Adaptation, and Lipid Production in Diatoms (Bacillariophyta).</title>
        <authorList>
            <person name="Roberts W.R."/>
            <person name="Downey K.M."/>
            <person name="Ruck E.C."/>
            <person name="Traller J.C."/>
            <person name="Alverson A.J."/>
        </authorList>
    </citation>
    <scope>NUCLEOTIDE SEQUENCE [LARGE SCALE GENOMIC DNA]</scope>
    <source>
        <strain evidence="2 3">CCMP332</strain>
    </source>
</reference>
<evidence type="ECO:0000256" key="1">
    <source>
        <dbReference type="SAM" id="MobiDB-lite"/>
    </source>
</evidence>